<dbReference type="AlphaFoldDB" id="A0A1A9ZFR6"/>
<evidence type="ECO:0000313" key="3">
    <source>
        <dbReference type="Proteomes" id="UP000092445"/>
    </source>
</evidence>
<protein>
    <submittedName>
        <fullName evidence="2">Uncharacterized protein</fullName>
    </submittedName>
</protein>
<dbReference type="VEuPathDB" id="VectorBase:GPAI013244"/>
<feature type="region of interest" description="Disordered" evidence="1">
    <location>
        <begin position="1"/>
        <end position="22"/>
    </location>
</feature>
<dbReference type="EnsemblMetazoa" id="GPAI013244-RA">
    <property type="protein sequence ID" value="GPAI013244-PA"/>
    <property type="gene ID" value="GPAI013244"/>
</dbReference>
<proteinExistence type="predicted"/>
<reference evidence="3" key="1">
    <citation type="submission" date="2014-03" db="EMBL/GenBank/DDBJ databases">
        <authorList>
            <person name="Aksoy S."/>
            <person name="Warren W."/>
            <person name="Wilson R.K."/>
        </authorList>
    </citation>
    <scope>NUCLEOTIDE SEQUENCE [LARGE SCALE GENOMIC DNA]</scope>
    <source>
        <strain evidence="3">IAEA</strain>
    </source>
</reference>
<organism evidence="2 3">
    <name type="scientific">Glossina pallidipes</name>
    <name type="common">Tsetse fly</name>
    <dbReference type="NCBI Taxonomy" id="7398"/>
    <lineage>
        <taxon>Eukaryota</taxon>
        <taxon>Metazoa</taxon>
        <taxon>Ecdysozoa</taxon>
        <taxon>Arthropoda</taxon>
        <taxon>Hexapoda</taxon>
        <taxon>Insecta</taxon>
        <taxon>Pterygota</taxon>
        <taxon>Neoptera</taxon>
        <taxon>Endopterygota</taxon>
        <taxon>Diptera</taxon>
        <taxon>Brachycera</taxon>
        <taxon>Muscomorpha</taxon>
        <taxon>Hippoboscoidea</taxon>
        <taxon>Glossinidae</taxon>
        <taxon>Glossina</taxon>
    </lineage>
</organism>
<evidence type="ECO:0000256" key="1">
    <source>
        <dbReference type="SAM" id="MobiDB-lite"/>
    </source>
</evidence>
<sequence>MLLHRSKISDNGTAGPSYPTSSITMIRKPQCRRKQHTVASRVRREKIPIVVQSCVFNLTSPLPAVLTLLLFSTFNVLVLGLRKCSTILLSEYSWEDAPVSKHQLSRSLLICNAFSAFRYDSEHLNGSALGFACKALDSQSLATCVMRKSYS</sequence>
<name>A0A1A9ZFR6_GLOPL</name>
<keyword evidence="3" id="KW-1185">Reference proteome</keyword>
<evidence type="ECO:0000313" key="2">
    <source>
        <dbReference type="EnsemblMetazoa" id="GPAI013244-PA"/>
    </source>
</evidence>
<reference evidence="2" key="2">
    <citation type="submission" date="2020-05" db="UniProtKB">
        <authorList>
            <consortium name="EnsemblMetazoa"/>
        </authorList>
    </citation>
    <scope>IDENTIFICATION</scope>
    <source>
        <strain evidence="2">IAEA</strain>
    </source>
</reference>
<accession>A0A1A9ZFR6</accession>
<feature type="compositionally biased region" description="Polar residues" evidence="1">
    <location>
        <begin position="9"/>
        <end position="22"/>
    </location>
</feature>
<dbReference type="Proteomes" id="UP000092445">
    <property type="component" value="Unassembled WGS sequence"/>
</dbReference>